<comment type="caution">
    <text evidence="3">The sequence shown here is derived from an EMBL/GenBank/DDBJ whole genome shotgun (WGS) entry which is preliminary data.</text>
</comment>
<organism evidence="3 4">
    <name type="scientific">Brevifollis gellanilyticus</name>
    <dbReference type="NCBI Taxonomy" id="748831"/>
    <lineage>
        <taxon>Bacteria</taxon>
        <taxon>Pseudomonadati</taxon>
        <taxon>Verrucomicrobiota</taxon>
        <taxon>Verrucomicrobiia</taxon>
        <taxon>Verrucomicrobiales</taxon>
        <taxon>Verrucomicrobiaceae</taxon>
    </lineage>
</organism>
<dbReference type="InterPro" id="IPR025419">
    <property type="entry name" value="DUF4142"/>
</dbReference>
<feature type="signal peptide" evidence="1">
    <location>
        <begin position="1"/>
        <end position="17"/>
    </location>
</feature>
<evidence type="ECO:0000313" key="4">
    <source>
        <dbReference type="Proteomes" id="UP000321577"/>
    </source>
</evidence>
<dbReference type="Pfam" id="PF13628">
    <property type="entry name" value="DUF4142"/>
    <property type="match status" value="1"/>
</dbReference>
<sequence>MKTLSTTLFSTATLAMCALLMLGAQVRSEENKAGLTSGEVSFIKQAAADGQAEVKLAELAMKKGASADVKALAETLAAEHIKTNAELTQFASAKSVDISAVIDPKAADKFQDLEKQGTGTDFDNAYIDEVVASHKKCIDAFEDISKDTKNAELKAWVDKTLPGLRAHHAKAKELDK</sequence>
<evidence type="ECO:0000313" key="3">
    <source>
        <dbReference type="EMBL" id="GEP43685.1"/>
    </source>
</evidence>
<gene>
    <name evidence="3" type="ORF">BGE01nite_29760</name>
</gene>
<protein>
    <recommendedName>
        <fullName evidence="2">DUF4142 domain-containing protein</fullName>
    </recommendedName>
</protein>
<reference evidence="3 4" key="1">
    <citation type="submission" date="2019-07" db="EMBL/GenBank/DDBJ databases">
        <title>Whole genome shotgun sequence of Brevifollis gellanilyticus NBRC 108608.</title>
        <authorList>
            <person name="Hosoyama A."/>
            <person name="Uohara A."/>
            <person name="Ohji S."/>
            <person name="Ichikawa N."/>
        </authorList>
    </citation>
    <scope>NUCLEOTIDE SEQUENCE [LARGE SCALE GENOMIC DNA]</scope>
    <source>
        <strain evidence="3 4">NBRC 108608</strain>
    </source>
</reference>
<dbReference type="AlphaFoldDB" id="A0A512MAB7"/>
<dbReference type="PANTHER" id="PTHR38593">
    <property type="entry name" value="BLR2558 PROTEIN"/>
    <property type="match status" value="1"/>
</dbReference>
<evidence type="ECO:0000259" key="2">
    <source>
        <dbReference type="Pfam" id="PF13628"/>
    </source>
</evidence>
<feature type="domain" description="DUF4142" evidence="2">
    <location>
        <begin position="41"/>
        <end position="174"/>
    </location>
</feature>
<name>A0A512MAB7_9BACT</name>
<dbReference type="EMBL" id="BKAG01000020">
    <property type="protein sequence ID" value="GEP43685.1"/>
    <property type="molecule type" value="Genomic_DNA"/>
</dbReference>
<dbReference type="Proteomes" id="UP000321577">
    <property type="component" value="Unassembled WGS sequence"/>
</dbReference>
<keyword evidence="4" id="KW-1185">Reference proteome</keyword>
<dbReference type="PANTHER" id="PTHR38593:SF1">
    <property type="entry name" value="BLR2558 PROTEIN"/>
    <property type="match status" value="1"/>
</dbReference>
<dbReference type="Gene3D" id="1.20.1260.10">
    <property type="match status" value="1"/>
</dbReference>
<evidence type="ECO:0000256" key="1">
    <source>
        <dbReference type="SAM" id="SignalP"/>
    </source>
</evidence>
<keyword evidence="1" id="KW-0732">Signal</keyword>
<feature type="chain" id="PRO_5021770561" description="DUF4142 domain-containing protein" evidence="1">
    <location>
        <begin position="18"/>
        <end position="176"/>
    </location>
</feature>
<dbReference type="InterPro" id="IPR012347">
    <property type="entry name" value="Ferritin-like"/>
</dbReference>
<accession>A0A512MAB7</accession>
<proteinExistence type="predicted"/>
<dbReference type="RefSeq" id="WP_170266803.1">
    <property type="nucleotide sequence ID" value="NZ_BKAG01000020.1"/>
</dbReference>